<keyword evidence="4" id="KW-1185">Reference proteome</keyword>
<keyword evidence="1" id="KW-1133">Transmembrane helix</keyword>
<evidence type="ECO:0000256" key="1">
    <source>
        <dbReference type="SAM" id="Phobius"/>
    </source>
</evidence>
<organism evidence="3 4">
    <name type="scientific">Quadrisphaera setariae</name>
    <dbReference type="NCBI Taxonomy" id="2593304"/>
    <lineage>
        <taxon>Bacteria</taxon>
        <taxon>Bacillati</taxon>
        <taxon>Actinomycetota</taxon>
        <taxon>Actinomycetes</taxon>
        <taxon>Kineosporiales</taxon>
        <taxon>Kineosporiaceae</taxon>
        <taxon>Quadrisphaera</taxon>
    </lineage>
</organism>
<dbReference type="InterPro" id="IPR052163">
    <property type="entry name" value="DGC-Regulatory_Protein"/>
</dbReference>
<feature type="transmembrane region" description="Helical" evidence="1">
    <location>
        <begin position="148"/>
        <end position="167"/>
    </location>
</feature>
<comment type="caution">
    <text evidence="3">The sequence shown here is derived from an EMBL/GenBank/DDBJ whole genome shotgun (WGS) entry which is preliminary data.</text>
</comment>
<evidence type="ECO:0000313" key="4">
    <source>
        <dbReference type="Proteomes" id="UP000321234"/>
    </source>
</evidence>
<dbReference type="Pfam" id="PF00990">
    <property type="entry name" value="GGDEF"/>
    <property type="match status" value="1"/>
</dbReference>
<feature type="transmembrane region" description="Helical" evidence="1">
    <location>
        <begin position="116"/>
        <end position="136"/>
    </location>
</feature>
<dbReference type="NCBIfam" id="TIGR00254">
    <property type="entry name" value="GGDEF"/>
    <property type="match status" value="1"/>
</dbReference>
<keyword evidence="1" id="KW-0472">Membrane</keyword>
<gene>
    <name evidence="3" type="ORF">FMM08_01500</name>
</gene>
<dbReference type="InterPro" id="IPR029787">
    <property type="entry name" value="Nucleotide_cyclase"/>
</dbReference>
<dbReference type="SUPFAM" id="SSF55073">
    <property type="entry name" value="Nucleotide cyclase"/>
    <property type="match status" value="1"/>
</dbReference>
<protein>
    <submittedName>
        <fullName evidence="3">GGDEF domain-containing protein</fullName>
    </submittedName>
</protein>
<dbReference type="InterPro" id="IPR043128">
    <property type="entry name" value="Rev_trsase/Diguanyl_cyclase"/>
</dbReference>
<accession>A0A5C8ZJY7</accession>
<dbReference type="PANTHER" id="PTHR46663">
    <property type="entry name" value="DIGUANYLATE CYCLASE DGCT-RELATED"/>
    <property type="match status" value="1"/>
</dbReference>
<dbReference type="InterPro" id="IPR000160">
    <property type="entry name" value="GGDEF_dom"/>
</dbReference>
<dbReference type="PROSITE" id="PS50887">
    <property type="entry name" value="GGDEF"/>
    <property type="match status" value="1"/>
</dbReference>
<evidence type="ECO:0000259" key="2">
    <source>
        <dbReference type="PROSITE" id="PS50887"/>
    </source>
</evidence>
<evidence type="ECO:0000313" key="3">
    <source>
        <dbReference type="EMBL" id="TXR57934.1"/>
    </source>
</evidence>
<sequence>MLLPHAVRWPLSLLGPVLGVAAAALALAAAADQLGASVPLPAAAAFGAGLGLTASPPVRLALEQRSAGLGGLVSLIAACTCLSGMLAVLGLSALVPAAATTAAVYAVLLHPTGRRLVECGAVVLVTSAATLGAQALGWVDGVVSTPSAALLAVALLALTTPTVANTFDVSRRAARAAASLDAERREHLEVLEHAALHDSLTGLLGRRGLEGPLRRAAASADPVAVTAVVFVDLDGFKPINDVHGHAAGDELLSVVARRLLACARDGDAVARTGGDEFVLVLPGLPDAGAAEDVARRVRAEVAREVELADGSRVSVGASTGVVTTEAPCDPDALLTAADAAMYAVKRSGRAGRGQMADR</sequence>
<dbReference type="Proteomes" id="UP000321234">
    <property type="component" value="Unassembled WGS sequence"/>
</dbReference>
<dbReference type="EMBL" id="VKAC01000001">
    <property type="protein sequence ID" value="TXR57934.1"/>
    <property type="molecule type" value="Genomic_DNA"/>
</dbReference>
<dbReference type="OrthoDB" id="23692at2"/>
<dbReference type="CDD" id="cd01949">
    <property type="entry name" value="GGDEF"/>
    <property type="match status" value="1"/>
</dbReference>
<reference evidence="3 4" key="1">
    <citation type="submission" date="2019-07" db="EMBL/GenBank/DDBJ databases">
        <title>Quadrisphaera sp. strain DD2A genome sequencing and assembly.</title>
        <authorList>
            <person name="Kim I."/>
        </authorList>
    </citation>
    <scope>NUCLEOTIDE SEQUENCE [LARGE SCALE GENOMIC DNA]</scope>
    <source>
        <strain evidence="3 4">DD2A</strain>
    </source>
</reference>
<name>A0A5C8ZJY7_9ACTN</name>
<dbReference type="PANTHER" id="PTHR46663:SF2">
    <property type="entry name" value="GGDEF DOMAIN-CONTAINING PROTEIN"/>
    <property type="match status" value="1"/>
</dbReference>
<dbReference type="RefSeq" id="WP_147924545.1">
    <property type="nucleotide sequence ID" value="NZ_VKAC01000001.1"/>
</dbReference>
<proteinExistence type="predicted"/>
<feature type="transmembrane region" description="Helical" evidence="1">
    <location>
        <begin position="93"/>
        <end position="109"/>
    </location>
</feature>
<feature type="domain" description="GGDEF" evidence="2">
    <location>
        <begin position="224"/>
        <end position="358"/>
    </location>
</feature>
<keyword evidence="1" id="KW-0812">Transmembrane</keyword>
<dbReference type="AlphaFoldDB" id="A0A5C8ZJY7"/>
<dbReference type="SMART" id="SM00267">
    <property type="entry name" value="GGDEF"/>
    <property type="match status" value="1"/>
</dbReference>
<dbReference type="Gene3D" id="3.30.70.270">
    <property type="match status" value="1"/>
</dbReference>